<sequence>MSQDYYELLGVSRSASASELKKAYRKLAVKYHPDKNPDDAVAEGKFKEVSEAYEVLSDETKRRQYDQYGHEGYTQRGGGGGGGGGGMHGDPFDIFSQVFGGGGGGGGGGSSIFESFFGGGGGGGPQPGADLRKDFELTFEEAVFGCTKEISLTKNEACERCDASGAEPGSKMTTCPTCRGNGQVHVKQGFFSINQECPHCHGSGKKIEKPCNTCRGNATVRKEKKVKIDVPGGVDTGSKMRIRGEGDAGEKGAPAGNLYVVFHVRNHDIFERDGDNIYCKIPVSFSTAVLGGSIEVPTLNGKENLKIPAGTQSGTKFRIKGKGVRNLRSHDTGHQIVTIIVEVPTNLNTEQKDALKVFADLCGDNVQPMKESFFEKAGRFFGG</sequence>
<comment type="domain">
    <text evidence="9">The J domain is necessary and sufficient to stimulate DnaK ATPase activity. Zinc center 1 plays an important role in the autonomous, DnaK-independent chaperone activity of DnaJ. Zinc center 2 is essential for interaction with DnaK and for DnaJ activity.</text>
</comment>
<dbReference type="Pfam" id="PF00684">
    <property type="entry name" value="DnaJ_CXXCXGXG"/>
    <property type="match status" value="1"/>
</dbReference>
<evidence type="ECO:0000256" key="6">
    <source>
        <dbReference type="ARBA" id="ARBA00022833"/>
    </source>
</evidence>
<dbReference type="InterPro" id="IPR018253">
    <property type="entry name" value="DnaJ_domain_CS"/>
</dbReference>
<dbReference type="CDD" id="cd10747">
    <property type="entry name" value="DnaJ_C"/>
    <property type="match status" value="1"/>
</dbReference>
<feature type="binding site" evidence="9">
    <location>
        <position position="161"/>
    </location>
    <ligand>
        <name>Zn(2+)</name>
        <dbReference type="ChEBI" id="CHEBI:29105"/>
        <label>1</label>
    </ligand>
</feature>
<feature type="binding site" evidence="9">
    <location>
        <position position="175"/>
    </location>
    <ligand>
        <name>Zn(2+)</name>
        <dbReference type="ChEBI" id="CHEBI:29105"/>
        <label>2</label>
    </ligand>
</feature>
<dbReference type="PANTHER" id="PTHR43096:SF48">
    <property type="entry name" value="CHAPERONE PROTEIN DNAJ"/>
    <property type="match status" value="1"/>
</dbReference>
<feature type="binding site" evidence="9">
    <location>
        <position position="214"/>
    </location>
    <ligand>
        <name>Zn(2+)</name>
        <dbReference type="ChEBI" id="CHEBI:29105"/>
        <label>1</label>
    </ligand>
</feature>
<dbReference type="Pfam" id="PF01556">
    <property type="entry name" value="DnaJ_C"/>
    <property type="match status" value="1"/>
</dbReference>
<comment type="similarity">
    <text evidence="9">Belongs to the DnaJ family.</text>
</comment>
<dbReference type="SMART" id="SM00271">
    <property type="entry name" value="DnaJ"/>
    <property type="match status" value="1"/>
</dbReference>
<dbReference type="InterPro" id="IPR012724">
    <property type="entry name" value="DnaJ"/>
</dbReference>
<dbReference type="Proteomes" id="UP001214250">
    <property type="component" value="Chromosome 1"/>
</dbReference>
<dbReference type="RefSeq" id="WP_274151115.1">
    <property type="nucleotide sequence ID" value="NZ_CP117811.1"/>
</dbReference>
<keyword evidence="6 9" id="KW-0862">Zinc</keyword>
<feature type="domain" description="J" evidence="11">
    <location>
        <begin position="4"/>
        <end position="69"/>
    </location>
</feature>
<dbReference type="InterPro" id="IPR008971">
    <property type="entry name" value="HSP40/DnaJ_pept-bd"/>
</dbReference>
<keyword evidence="3 9" id="KW-0479">Metal-binding</keyword>
<dbReference type="InterPro" id="IPR036869">
    <property type="entry name" value="J_dom_sf"/>
</dbReference>
<evidence type="ECO:0000259" key="11">
    <source>
        <dbReference type="PROSITE" id="PS50076"/>
    </source>
</evidence>
<feature type="binding site" evidence="9">
    <location>
        <position position="211"/>
    </location>
    <ligand>
        <name>Zn(2+)</name>
        <dbReference type="ChEBI" id="CHEBI:29105"/>
        <label>1</label>
    </ligand>
</feature>
<keyword evidence="14" id="KW-1185">Reference proteome</keyword>
<evidence type="ECO:0000256" key="1">
    <source>
        <dbReference type="ARBA" id="ARBA00022490"/>
    </source>
</evidence>
<feature type="binding site" evidence="9">
    <location>
        <position position="158"/>
    </location>
    <ligand>
        <name>Zn(2+)</name>
        <dbReference type="ChEBI" id="CHEBI:29105"/>
        <label>1</label>
    </ligand>
</feature>
<dbReference type="Pfam" id="PF00226">
    <property type="entry name" value="DnaJ"/>
    <property type="match status" value="1"/>
</dbReference>
<dbReference type="Gene3D" id="2.10.230.10">
    <property type="entry name" value="Heat shock protein DnaJ, cysteine-rich domain"/>
    <property type="match status" value="1"/>
</dbReference>
<evidence type="ECO:0000256" key="4">
    <source>
        <dbReference type="ARBA" id="ARBA00022737"/>
    </source>
</evidence>
<dbReference type="Gene3D" id="1.10.287.110">
    <property type="entry name" value="DnaJ domain"/>
    <property type="match status" value="1"/>
</dbReference>
<dbReference type="EMBL" id="CP117811">
    <property type="protein sequence ID" value="WDE96998.1"/>
    <property type="molecule type" value="Genomic_DNA"/>
</dbReference>
<feature type="zinc finger region" description="CR-type" evidence="10">
    <location>
        <begin position="145"/>
        <end position="223"/>
    </location>
</feature>
<dbReference type="PRINTS" id="PR00625">
    <property type="entry name" value="JDOMAIN"/>
</dbReference>
<evidence type="ECO:0000256" key="9">
    <source>
        <dbReference type="HAMAP-Rule" id="MF_01152"/>
    </source>
</evidence>
<comment type="cofactor">
    <cofactor evidence="9">
        <name>Zn(2+)</name>
        <dbReference type="ChEBI" id="CHEBI:29105"/>
    </cofactor>
    <text evidence="9">Binds 2 Zn(2+) ions per monomer.</text>
</comment>
<comment type="function">
    <text evidence="9">Participates actively in the response to hyperosmotic and heat shock by preventing the aggregation of stress-denatured proteins and by disaggregating proteins, also in an autonomous, DnaK-independent fashion. Unfolded proteins bind initially to DnaJ; upon interaction with the DnaJ-bound protein, DnaK hydrolyzes its bound ATP, resulting in the formation of a stable complex. GrpE releases ADP from DnaK; ATP binding to DnaK triggers the release of the substrate protein, thus completing the reaction cycle. Several rounds of ATP-dependent interactions between DnaJ, DnaK and GrpE are required for fully efficient folding. Also involved, together with DnaK and GrpE, in the DNA replication of plasmids through activation of initiation proteins.</text>
</comment>
<dbReference type="InterPro" id="IPR002939">
    <property type="entry name" value="DnaJ_C"/>
</dbReference>
<proteinExistence type="inferred from homology"/>
<evidence type="ECO:0000256" key="3">
    <source>
        <dbReference type="ARBA" id="ARBA00022723"/>
    </source>
</evidence>
<dbReference type="NCBIfam" id="TIGR02349">
    <property type="entry name" value="DnaJ_bact"/>
    <property type="match status" value="1"/>
</dbReference>
<keyword evidence="13" id="KW-0560">Oxidoreductase</keyword>
<feature type="binding site" evidence="9">
    <location>
        <position position="178"/>
    </location>
    <ligand>
        <name>Zn(2+)</name>
        <dbReference type="ChEBI" id="CHEBI:29105"/>
        <label>2</label>
    </ligand>
</feature>
<evidence type="ECO:0000256" key="2">
    <source>
        <dbReference type="ARBA" id="ARBA00022705"/>
    </source>
</evidence>
<dbReference type="PROSITE" id="PS51188">
    <property type="entry name" value="ZF_CR"/>
    <property type="match status" value="1"/>
</dbReference>
<evidence type="ECO:0000256" key="10">
    <source>
        <dbReference type="PROSITE-ProRule" id="PRU00546"/>
    </source>
</evidence>
<comment type="caution">
    <text evidence="9">Lacks conserved residue(s) required for the propagation of feature annotation.</text>
</comment>
<dbReference type="NCBIfam" id="NF008035">
    <property type="entry name" value="PRK10767.1"/>
    <property type="match status" value="1"/>
</dbReference>
<keyword evidence="4 9" id="KW-0677">Repeat</keyword>
<dbReference type="SUPFAM" id="SSF46565">
    <property type="entry name" value="Chaperone J-domain"/>
    <property type="match status" value="1"/>
</dbReference>
<evidence type="ECO:0000259" key="12">
    <source>
        <dbReference type="PROSITE" id="PS51188"/>
    </source>
</evidence>
<evidence type="ECO:0000256" key="7">
    <source>
        <dbReference type="ARBA" id="ARBA00023016"/>
    </source>
</evidence>
<feature type="domain" description="CR-type" evidence="12">
    <location>
        <begin position="145"/>
        <end position="223"/>
    </location>
</feature>
<feature type="binding site" evidence="9">
    <location>
        <position position="197"/>
    </location>
    <ligand>
        <name>Zn(2+)</name>
        <dbReference type="ChEBI" id="CHEBI:29105"/>
        <label>2</label>
    </ligand>
</feature>
<dbReference type="GO" id="GO:0016491">
    <property type="term" value="F:oxidoreductase activity"/>
    <property type="evidence" value="ECO:0007669"/>
    <property type="project" value="UniProtKB-KW"/>
</dbReference>
<keyword evidence="8 9" id="KW-0143">Chaperone</keyword>
<reference evidence="13 14" key="1">
    <citation type="submission" date="2023-02" db="EMBL/GenBank/DDBJ databases">
        <title>Genome sequence of Lentisphaera profundi SAORIC-696.</title>
        <authorList>
            <person name="Kim e."/>
            <person name="Cho J.-C."/>
            <person name="Choi A."/>
            <person name="Kang I."/>
        </authorList>
    </citation>
    <scope>NUCLEOTIDE SEQUENCE [LARGE SCALE GENOMIC DNA]</scope>
    <source>
        <strain evidence="13 14">SAORIC-696</strain>
    </source>
</reference>
<evidence type="ECO:0000256" key="5">
    <source>
        <dbReference type="ARBA" id="ARBA00022771"/>
    </source>
</evidence>
<dbReference type="CDD" id="cd06257">
    <property type="entry name" value="DnaJ"/>
    <property type="match status" value="1"/>
</dbReference>
<keyword evidence="5 9" id="KW-0863">Zinc-finger</keyword>
<evidence type="ECO:0000313" key="13">
    <source>
        <dbReference type="EMBL" id="WDE96998.1"/>
    </source>
</evidence>
<dbReference type="InterPro" id="IPR001623">
    <property type="entry name" value="DnaJ_domain"/>
</dbReference>
<protein>
    <recommendedName>
        <fullName evidence="9">Chaperone protein DnaJ</fullName>
    </recommendedName>
</protein>
<dbReference type="Gene3D" id="2.60.260.20">
    <property type="entry name" value="Urease metallochaperone UreE, N-terminal domain"/>
    <property type="match status" value="2"/>
</dbReference>
<keyword evidence="7 9" id="KW-0346">Stress response</keyword>
<dbReference type="InterPro" id="IPR001305">
    <property type="entry name" value="HSP_DnaJ_Cys-rich_dom"/>
</dbReference>
<dbReference type="SUPFAM" id="SSF49493">
    <property type="entry name" value="HSP40/DnaJ peptide-binding domain"/>
    <property type="match status" value="2"/>
</dbReference>
<dbReference type="PANTHER" id="PTHR43096">
    <property type="entry name" value="DNAJ HOMOLOG 1, MITOCHONDRIAL-RELATED"/>
    <property type="match status" value="1"/>
</dbReference>
<accession>A0ABY7VUN9</accession>
<evidence type="ECO:0000256" key="8">
    <source>
        <dbReference type="ARBA" id="ARBA00023186"/>
    </source>
</evidence>
<name>A0ABY7VUN9_9BACT</name>
<keyword evidence="2 9" id="KW-0235">DNA replication</keyword>
<dbReference type="CDD" id="cd10719">
    <property type="entry name" value="DnaJ_zf"/>
    <property type="match status" value="1"/>
</dbReference>
<dbReference type="HAMAP" id="MF_01152">
    <property type="entry name" value="DnaJ"/>
    <property type="match status" value="1"/>
</dbReference>
<feature type="binding site" evidence="9">
    <location>
        <position position="200"/>
    </location>
    <ligand>
        <name>Zn(2+)</name>
        <dbReference type="ChEBI" id="CHEBI:29105"/>
        <label>2</label>
    </ligand>
</feature>
<dbReference type="SUPFAM" id="SSF57938">
    <property type="entry name" value="DnaJ/Hsp40 cysteine-rich domain"/>
    <property type="match status" value="1"/>
</dbReference>
<comment type="subunit">
    <text evidence="9">Homodimer.</text>
</comment>
<gene>
    <name evidence="9 13" type="primary">dnaJ</name>
    <name evidence="13" type="ORF">PQO03_03360</name>
</gene>
<dbReference type="PROSITE" id="PS50076">
    <property type="entry name" value="DNAJ_2"/>
    <property type="match status" value="1"/>
</dbReference>
<evidence type="ECO:0000313" key="14">
    <source>
        <dbReference type="Proteomes" id="UP001214250"/>
    </source>
</evidence>
<dbReference type="InterPro" id="IPR036410">
    <property type="entry name" value="HSP_DnaJ_Cys-rich_dom_sf"/>
</dbReference>
<comment type="subcellular location">
    <subcellularLocation>
        <location evidence="9">Cytoplasm</location>
    </subcellularLocation>
</comment>
<organism evidence="13 14">
    <name type="scientific">Lentisphaera profundi</name>
    <dbReference type="NCBI Taxonomy" id="1658616"/>
    <lineage>
        <taxon>Bacteria</taxon>
        <taxon>Pseudomonadati</taxon>
        <taxon>Lentisphaerota</taxon>
        <taxon>Lentisphaeria</taxon>
        <taxon>Lentisphaerales</taxon>
        <taxon>Lentisphaeraceae</taxon>
        <taxon>Lentisphaera</taxon>
    </lineage>
</organism>
<dbReference type="PROSITE" id="PS00636">
    <property type="entry name" value="DNAJ_1"/>
    <property type="match status" value="1"/>
</dbReference>
<keyword evidence="1 9" id="KW-0963">Cytoplasm</keyword>